<keyword evidence="14" id="KW-0520">NAD</keyword>
<evidence type="ECO:0000256" key="14">
    <source>
        <dbReference type="ARBA" id="ARBA00023027"/>
    </source>
</evidence>
<dbReference type="SUPFAM" id="SSF50022">
    <property type="entry name" value="ISP domain"/>
    <property type="match status" value="2"/>
</dbReference>
<name>A0AAF0TXV0_SOLVR</name>
<dbReference type="PRINTS" id="PR00090">
    <property type="entry name" value="RNGDIOXGNASE"/>
</dbReference>
<gene>
    <name evidence="18" type="ORF">MTR67_030096</name>
</gene>
<evidence type="ECO:0000256" key="8">
    <source>
        <dbReference type="ARBA" id="ARBA00022714"/>
    </source>
</evidence>
<evidence type="ECO:0000256" key="9">
    <source>
        <dbReference type="ARBA" id="ARBA00022723"/>
    </source>
</evidence>
<keyword evidence="11" id="KW-0560">Oxidoreductase</keyword>
<evidence type="ECO:0000256" key="16">
    <source>
        <dbReference type="ARBA" id="ARBA00049097"/>
    </source>
</evidence>
<dbReference type="EMBL" id="CP133618">
    <property type="protein sequence ID" value="WMV36711.1"/>
    <property type="molecule type" value="Genomic_DNA"/>
</dbReference>
<evidence type="ECO:0000256" key="1">
    <source>
        <dbReference type="ARBA" id="ARBA00001962"/>
    </source>
</evidence>
<feature type="domain" description="Rieske" evidence="17">
    <location>
        <begin position="88"/>
        <end position="191"/>
    </location>
</feature>
<reference evidence="18" key="1">
    <citation type="submission" date="2023-08" db="EMBL/GenBank/DDBJ databases">
        <title>A de novo genome assembly of Solanum verrucosum Schlechtendal, a Mexican diploid species geographically isolated from the other diploid A-genome species in potato relatives.</title>
        <authorList>
            <person name="Hosaka K."/>
        </authorList>
    </citation>
    <scope>NUCLEOTIDE SEQUENCE</scope>
    <source>
        <tissue evidence="18">Young leaves</tissue>
    </source>
</reference>
<comment type="function">
    <text evidence="2">Catalyzes the first step of the osmoprotectant glycine betaine synthesis.</text>
</comment>
<evidence type="ECO:0000313" key="18">
    <source>
        <dbReference type="EMBL" id="WMV36711.1"/>
    </source>
</evidence>
<dbReference type="Gene3D" id="2.102.10.10">
    <property type="entry name" value="Rieske [2Fe-2S] iron-sulphur domain"/>
    <property type="match status" value="2"/>
</dbReference>
<evidence type="ECO:0000256" key="13">
    <source>
        <dbReference type="ARBA" id="ARBA00023014"/>
    </source>
</evidence>
<comment type="subcellular location">
    <subcellularLocation>
        <location evidence="3">Plastid</location>
        <location evidence="3">Chloroplast stroma</location>
    </subcellularLocation>
</comment>
<comment type="catalytic activity">
    <reaction evidence="16">
        <text>choline + 2 reduced [2Fe-2S]-[ferredoxin] + O2 + 2 H(+) = betaine aldehyde hydrate + 2 oxidized [2Fe-2S]-[ferredoxin] + H2O</text>
        <dbReference type="Rhea" id="RHEA:17769"/>
        <dbReference type="Rhea" id="RHEA-COMP:10000"/>
        <dbReference type="Rhea" id="RHEA-COMP:10001"/>
        <dbReference type="ChEBI" id="CHEBI:15354"/>
        <dbReference type="ChEBI" id="CHEBI:15377"/>
        <dbReference type="ChEBI" id="CHEBI:15378"/>
        <dbReference type="ChEBI" id="CHEBI:15379"/>
        <dbReference type="ChEBI" id="CHEBI:15870"/>
        <dbReference type="ChEBI" id="CHEBI:33737"/>
        <dbReference type="ChEBI" id="CHEBI:33738"/>
        <dbReference type="EC" id="1.14.15.7"/>
    </reaction>
</comment>
<evidence type="ECO:0000256" key="6">
    <source>
        <dbReference type="ARBA" id="ARBA00012763"/>
    </source>
</evidence>
<dbReference type="InterPro" id="IPR036922">
    <property type="entry name" value="Rieske_2Fe-2S_sf"/>
</dbReference>
<organism evidence="18 19">
    <name type="scientific">Solanum verrucosum</name>
    <dbReference type="NCBI Taxonomy" id="315347"/>
    <lineage>
        <taxon>Eukaryota</taxon>
        <taxon>Viridiplantae</taxon>
        <taxon>Streptophyta</taxon>
        <taxon>Embryophyta</taxon>
        <taxon>Tracheophyta</taxon>
        <taxon>Spermatophyta</taxon>
        <taxon>Magnoliopsida</taxon>
        <taxon>eudicotyledons</taxon>
        <taxon>Gunneridae</taxon>
        <taxon>Pentapetalae</taxon>
        <taxon>asterids</taxon>
        <taxon>lamiids</taxon>
        <taxon>Solanales</taxon>
        <taxon>Solanaceae</taxon>
        <taxon>Solanoideae</taxon>
        <taxon>Solaneae</taxon>
        <taxon>Solanum</taxon>
    </lineage>
</organism>
<keyword evidence="19" id="KW-1185">Reference proteome</keyword>
<keyword evidence="9" id="KW-0479">Metal-binding</keyword>
<feature type="domain" description="Rieske" evidence="17">
    <location>
        <begin position="441"/>
        <end position="548"/>
    </location>
</feature>
<protein>
    <recommendedName>
        <fullName evidence="7">Choline monooxygenase, chloroplastic</fullName>
        <ecNumber evidence="6">1.14.15.7</ecNumber>
    </recommendedName>
</protein>
<evidence type="ECO:0000256" key="12">
    <source>
        <dbReference type="ARBA" id="ARBA00023004"/>
    </source>
</evidence>
<comment type="similarity">
    <text evidence="5">Belongs to the choline monooxygenase family.</text>
</comment>
<dbReference type="CDD" id="cd08883">
    <property type="entry name" value="RHO_alpha_C_CMO-like"/>
    <property type="match status" value="2"/>
</dbReference>
<evidence type="ECO:0000256" key="4">
    <source>
        <dbReference type="ARBA" id="ARBA00004866"/>
    </source>
</evidence>
<evidence type="ECO:0000256" key="3">
    <source>
        <dbReference type="ARBA" id="ARBA00004470"/>
    </source>
</evidence>
<dbReference type="PANTHER" id="PTHR43756">
    <property type="entry name" value="CHOLINE MONOOXYGENASE, CHLOROPLASTIC"/>
    <property type="match status" value="1"/>
</dbReference>
<dbReference type="GO" id="GO:0019133">
    <property type="term" value="F:choline monooxygenase activity"/>
    <property type="evidence" value="ECO:0007669"/>
    <property type="project" value="UniProtKB-EC"/>
</dbReference>
<keyword evidence="13" id="KW-0411">Iron-sulfur</keyword>
<dbReference type="GO" id="GO:0051537">
    <property type="term" value="F:2 iron, 2 sulfur cluster binding"/>
    <property type="evidence" value="ECO:0007669"/>
    <property type="project" value="UniProtKB-KW"/>
</dbReference>
<evidence type="ECO:0000256" key="10">
    <source>
        <dbReference type="ARBA" id="ARBA00022946"/>
    </source>
</evidence>
<sequence>MYELSEEDIIPNVIPQMGSRDGGVYAPLYLVKGWTYGLDGALLKATGINNFKVNSLASPFATVSVVGIAIGIVVLECSSYICFSVFMWYTEQIKEPRQYFTGRLGNVEYVVCRDDGGKIHAFHNVCRHRASPLASASGKNSCFVCPYHGWTYELDGALQKATRIAGIKNFRVNEMGLVPVRVAVWGPFILLNFENGVLPEEEADIDLVGNEWLGNSSQILTDGGVDSSLSFLCRREYTVECNWKVYCDNYLDGGYHVPYVHKSYASVLKLDSYSTTIHEKVSIQRCDAEKDQEFDRLGSKPALYAFVYPNSMISRYGPWMDTNLVLPQGPRKCLVIFDYFLDSSHKGDESFIAQSLEDSETVQIEDMKLCEAIQRGLESPAYCSGRYVPQVEKAVHHFHSLLYEKFDPKIPIEEAITPPSSWYTDSCFYTHELNQVFFKGWQAVGYTEQIKEPRQYFTGRLGNVEYVVCRDDGGKIHAFHNVCRHHASLLASGSGKSSCFVCPYHGWTYGLDGALLKATRITGIKNFKVNEMGLVPMRVAVWGPFILVNFENGVLPEQESDFDLVGNEWLGSSSQILADGGVDSSLSFLCRREYTIECNWKVFCDNYLDGGYHVPYAHKGLASGLTLDSYSTTIFEKVSIQRCETGSAEKDQDFDRLGSKALYAFVYPNFMINRYGPWMDTNLVLPQGPRKCLVIFDYFLDSSVKGDESFIAESLEDSETVQMEDIKLCEAVQRGLESPAYCSGRYAPQVEKAMHHFHSLLYQNLSD</sequence>
<dbReference type="EC" id="1.14.15.7" evidence="6"/>
<evidence type="ECO:0000256" key="15">
    <source>
        <dbReference type="ARBA" id="ARBA00034078"/>
    </source>
</evidence>
<dbReference type="InterPro" id="IPR015879">
    <property type="entry name" value="Ring_hydroxy_dOase_asu_C_dom"/>
</dbReference>
<dbReference type="Pfam" id="PF00355">
    <property type="entry name" value="Rieske"/>
    <property type="match status" value="2"/>
</dbReference>
<evidence type="ECO:0000256" key="2">
    <source>
        <dbReference type="ARBA" id="ARBA00002149"/>
    </source>
</evidence>
<keyword evidence="10" id="KW-0809">Transit peptide</keyword>
<keyword evidence="8" id="KW-0001">2Fe-2S</keyword>
<dbReference type="PROSITE" id="PS00570">
    <property type="entry name" value="RING_HYDROXYL_ALPHA"/>
    <property type="match status" value="1"/>
</dbReference>
<comment type="cofactor">
    <cofactor evidence="1">
        <name>Fe cation</name>
        <dbReference type="ChEBI" id="CHEBI:24875"/>
    </cofactor>
</comment>
<dbReference type="AlphaFoldDB" id="A0AAF0TXV0"/>
<dbReference type="GO" id="GO:0005506">
    <property type="term" value="F:iron ion binding"/>
    <property type="evidence" value="ECO:0007669"/>
    <property type="project" value="InterPro"/>
</dbReference>
<dbReference type="InterPro" id="IPR001663">
    <property type="entry name" value="Rng_hydr_dOase-A"/>
</dbReference>
<dbReference type="PROSITE" id="PS51296">
    <property type="entry name" value="RIESKE"/>
    <property type="match status" value="2"/>
</dbReference>
<dbReference type="PANTHER" id="PTHR43756:SF5">
    <property type="entry name" value="CHOLINE MONOOXYGENASE, CHLOROPLASTIC"/>
    <property type="match status" value="1"/>
</dbReference>
<comment type="pathway">
    <text evidence="4">Amine and polyamine biosynthesis; betaine biosynthesis via choline pathway; betaine aldehyde from choline (monooxygenase route): step 1/1.</text>
</comment>
<dbReference type="InterPro" id="IPR017941">
    <property type="entry name" value="Rieske_2Fe-2S"/>
</dbReference>
<dbReference type="Gene3D" id="3.90.380.10">
    <property type="entry name" value="Naphthalene 1,2-dioxygenase Alpha Subunit, Chain A, domain 1"/>
    <property type="match status" value="4"/>
</dbReference>
<accession>A0AAF0TXV0</accession>
<comment type="cofactor">
    <cofactor evidence="15">
        <name>[2Fe-2S] cluster</name>
        <dbReference type="ChEBI" id="CHEBI:190135"/>
    </cofactor>
</comment>
<dbReference type="Pfam" id="PF00848">
    <property type="entry name" value="Ring_hydroxyl_A"/>
    <property type="match status" value="2"/>
</dbReference>
<proteinExistence type="inferred from homology"/>
<dbReference type="InterPro" id="IPR015881">
    <property type="entry name" value="ARHD_Rieske_2Fe_2S"/>
</dbReference>
<evidence type="ECO:0000259" key="17">
    <source>
        <dbReference type="PROSITE" id="PS51296"/>
    </source>
</evidence>
<evidence type="ECO:0000256" key="7">
    <source>
        <dbReference type="ARBA" id="ARBA00014931"/>
    </source>
</evidence>
<evidence type="ECO:0000313" key="19">
    <source>
        <dbReference type="Proteomes" id="UP001234989"/>
    </source>
</evidence>
<evidence type="ECO:0000256" key="5">
    <source>
        <dbReference type="ARBA" id="ARBA00010848"/>
    </source>
</evidence>
<keyword evidence="12" id="KW-0408">Iron</keyword>
<evidence type="ECO:0000256" key="11">
    <source>
        <dbReference type="ARBA" id="ARBA00023002"/>
    </source>
</evidence>
<dbReference type="SUPFAM" id="SSF55961">
    <property type="entry name" value="Bet v1-like"/>
    <property type="match status" value="2"/>
</dbReference>
<dbReference type="Proteomes" id="UP001234989">
    <property type="component" value="Chromosome 7"/>
</dbReference>
<dbReference type="GO" id="GO:0009570">
    <property type="term" value="C:chloroplast stroma"/>
    <property type="evidence" value="ECO:0007669"/>
    <property type="project" value="UniProtKB-SubCell"/>
</dbReference>